<dbReference type="Pfam" id="PF00160">
    <property type="entry name" value="Pro_isomerase"/>
    <property type="match status" value="1"/>
</dbReference>
<dbReference type="Gene3D" id="2.40.100.10">
    <property type="entry name" value="Cyclophilin-like"/>
    <property type="match status" value="1"/>
</dbReference>
<dbReference type="GO" id="GO:0003755">
    <property type="term" value="F:peptidyl-prolyl cis-trans isomerase activity"/>
    <property type="evidence" value="ECO:0007669"/>
    <property type="project" value="UniProtKB-UniRule"/>
</dbReference>
<dbReference type="PANTHER" id="PTHR45843:SF1">
    <property type="entry name" value="PEPTIDYL-PROLYL CIS-TRANS ISOMERASE-LIKE 4"/>
    <property type="match status" value="1"/>
</dbReference>
<dbReference type="PROSITE" id="PS50072">
    <property type="entry name" value="CSA_PPIASE_2"/>
    <property type="match status" value="1"/>
</dbReference>
<keyword evidence="5" id="KW-0697">Rotamase</keyword>
<gene>
    <name evidence="7" type="ORF">BT62DRAFT_789374</name>
</gene>
<comment type="similarity">
    <text evidence="5">Belongs to the cyclophilin-type PPIase family.</text>
</comment>
<dbReference type="EC" id="5.2.1.8" evidence="5"/>
<evidence type="ECO:0000256" key="1">
    <source>
        <dbReference type="ARBA" id="ARBA00000971"/>
    </source>
</evidence>
<dbReference type="RefSeq" id="XP_043041205.1">
    <property type="nucleotide sequence ID" value="XM_043182292.1"/>
</dbReference>
<evidence type="ECO:0000256" key="3">
    <source>
        <dbReference type="ARBA" id="ARBA00022884"/>
    </source>
</evidence>
<keyword evidence="4" id="KW-0539">Nucleus</keyword>
<evidence type="ECO:0000313" key="7">
    <source>
        <dbReference type="EMBL" id="KAG7447705.1"/>
    </source>
</evidence>
<dbReference type="PRINTS" id="PR00153">
    <property type="entry name" value="CSAPPISMRASE"/>
</dbReference>
<dbReference type="GeneID" id="66104588"/>
<dbReference type="InterPro" id="IPR035542">
    <property type="entry name" value="CRIP"/>
</dbReference>
<accession>A0A9P7VWG7</accession>
<dbReference type="OrthoDB" id="2083at2759"/>
<keyword evidence="5" id="KW-0413">Isomerase</keyword>
<comment type="function">
    <text evidence="5">PPIases accelerate the folding of proteins. It catalyzes the cis-trans isomerization of proline imidic peptide bonds in oligopeptides.</text>
</comment>
<evidence type="ECO:0000256" key="2">
    <source>
        <dbReference type="ARBA" id="ARBA00004123"/>
    </source>
</evidence>
<comment type="catalytic activity">
    <reaction evidence="1 5">
        <text>[protein]-peptidylproline (omega=180) = [protein]-peptidylproline (omega=0)</text>
        <dbReference type="Rhea" id="RHEA:16237"/>
        <dbReference type="Rhea" id="RHEA-COMP:10747"/>
        <dbReference type="Rhea" id="RHEA-COMP:10748"/>
        <dbReference type="ChEBI" id="CHEBI:83833"/>
        <dbReference type="ChEBI" id="CHEBI:83834"/>
        <dbReference type="EC" id="5.2.1.8"/>
    </reaction>
</comment>
<reference evidence="7" key="1">
    <citation type="submission" date="2020-11" db="EMBL/GenBank/DDBJ databases">
        <title>Adaptations for nitrogen fixation in a non-lichenized fungal sporocarp promotes dispersal by wood-feeding termites.</title>
        <authorList>
            <consortium name="DOE Joint Genome Institute"/>
            <person name="Koch R.A."/>
            <person name="Yoon G."/>
            <person name="Arayal U."/>
            <person name="Lail K."/>
            <person name="Amirebrahimi M."/>
            <person name="Labutti K."/>
            <person name="Lipzen A."/>
            <person name="Riley R."/>
            <person name="Barry K."/>
            <person name="Henrissat B."/>
            <person name="Grigoriev I.V."/>
            <person name="Herr J.R."/>
            <person name="Aime M.C."/>
        </authorList>
    </citation>
    <scope>NUCLEOTIDE SEQUENCE</scope>
    <source>
        <strain evidence="7">MCA 3950</strain>
    </source>
</reference>
<dbReference type="EMBL" id="MU250531">
    <property type="protein sequence ID" value="KAG7447705.1"/>
    <property type="molecule type" value="Genomic_DNA"/>
</dbReference>
<dbReference type="InterPro" id="IPR002130">
    <property type="entry name" value="Cyclophilin-type_PPIase_dom"/>
</dbReference>
<keyword evidence="3" id="KW-0694">RNA-binding</keyword>
<evidence type="ECO:0000256" key="4">
    <source>
        <dbReference type="ARBA" id="ARBA00023242"/>
    </source>
</evidence>
<dbReference type="PANTHER" id="PTHR45843">
    <property type="entry name" value="PEPTIDYL-PROLYL CIS-TRANS ISOMERASE-LIKE 4"/>
    <property type="match status" value="1"/>
</dbReference>
<dbReference type="AlphaFoldDB" id="A0A9P7VWG7"/>
<feature type="domain" description="PPIase cyclophilin-type" evidence="6">
    <location>
        <begin position="6"/>
        <end position="172"/>
    </location>
</feature>
<dbReference type="InterPro" id="IPR029000">
    <property type="entry name" value="Cyclophilin-like_dom_sf"/>
</dbReference>
<evidence type="ECO:0000313" key="8">
    <source>
        <dbReference type="Proteomes" id="UP000812287"/>
    </source>
</evidence>
<protein>
    <recommendedName>
        <fullName evidence="5">Peptidyl-prolyl cis-trans isomerase</fullName>
        <shortName evidence="5">PPIase</shortName>
        <ecNumber evidence="5">5.2.1.8</ecNumber>
    </recommendedName>
</protein>
<evidence type="ECO:0000256" key="5">
    <source>
        <dbReference type="RuleBase" id="RU363019"/>
    </source>
</evidence>
<dbReference type="Proteomes" id="UP000812287">
    <property type="component" value="Unassembled WGS sequence"/>
</dbReference>
<sequence>MSVLLETSVSDLVIDSEVETCPKTCENFLKLCKVHYYTLGTFSHISKGFFAQAGDPSATGTGRESIWSLIASQSLSNASAPRCFSPELHPGLKHTHKGTVSIAVGSGAQGMRRGCASQFFVTLSDNIDFLNGEHAVFGHVVEGPDTLDRLNDISVGPNGRPLEDVQIRRVVMTIRFLILGDWSCHLHLPHNHYLLALRLWMSLETASVLFAFVVGHHLLIYGTLV</sequence>
<dbReference type="GO" id="GO:0005634">
    <property type="term" value="C:nucleus"/>
    <property type="evidence" value="ECO:0007669"/>
    <property type="project" value="UniProtKB-SubCell"/>
</dbReference>
<dbReference type="GO" id="GO:0003723">
    <property type="term" value="F:RNA binding"/>
    <property type="evidence" value="ECO:0007669"/>
    <property type="project" value="UniProtKB-KW"/>
</dbReference>
<comment type="caution">
    <text evidence="7">The sequence shown here is derived from an EMBL/GenBank/DDBJ whole genome shotgun (WGS) entry which is preliminary data.</text>
</comment>
<keyword evidence="8" id="KW-1185">Reference proteome</keyword>
<name>A0A9P7VWG7_9AGAR</name>
<dbReference type="SUPFAM" id="SSF50891">
    <property type="entry name" value="Cyclophilin-like"/>
    <property type="match status" value="1"/>
</dbReference>
<comment type="subcellular location">
    <subcellularLocation>
        <location evidence="2">Nucleus</location>
    </subcellularLocation>
</comment>
<evidence type="ECO:0000259" key="6">
    <source>
        <dbReference type="PROSITE" id="PS50072"/>
    </source>
</evidence>
<organism evidence="7 8">
    <name type="scientific">Guyanagaster necrorhizus</name>
    <dbReference type="NCBI Taxonomy" id="856835"/>
    <lineage>
        <taxon>Eukaryota</taxon>
        <taxon>Fungi</taxon>
        <taxon>Dikarya</taxon>
        <taxon>Basidiomycota</taxon>
        <taxon>Agaricomycotina</taxon>
        <taxon>Agaricomycetes</taxon>
        <taxon>Agaricomycetidae</taxon>
        <taxon>Agaricales</taxon>
        <taxon>Marasmiineae</taxon>
        <taxon>Physalacriaceae</taxon>
        <taxon>Guyanagaster</taxon>
    </lineage>
</organism>
<proteinExistence type="inferred from homology"/>